<dbReference type="InterPro" id="IPR000905">
    <property type="entry name" value="Gcp-like_dom"/>
</dbReference>
<dbReference type="AlphaFoldDB" id="A0A133S5U2"/>
<evidence type="ECO:0000256" key="6">
    <source>
        <dbReference type="ARBA" id="ARBA00023315"/>
    </source>
</evidence>
<feature type="binding site" evidence="8">
    <location>
        <position position="182"/>
    </location>
    <ligand>
        <name>substrate</name>
    </ligand>
</feature>
<dbReference type="InterPro" id="IPR022450">
    <property type="entry name" value="TsaD"/>
</dbReference>
<keyword evidence="3 8" id="KW-0819">tRNA processing</keyword>
<dbReference type="Gene3D" id="3.30.420.40">
    <property type="match status" value="2"/>
</dbReference>
<dbReference type="Proteomes" id="UP000070226">
    <property type="component" value="Unassembled WGS sequence"/>
</dbReference>
<feature type="binding site" evidence="8">
    <location>
        <position position="304"/>
    </location>
    <ligand>
        <name>Fe cation</name>
        <dbReference type="ChEBI" id="CHEBI:24875"/>
    </ligand>
</feature>
<comment type="cofactor">
    <cofactor evidence="8">
        <name>Fe(2+)</name>
        <dbReference type="ChEBI" id="CHEBI:29033"/>
    </cofactor>
    <text evidence="8">Binds 1 Fe(2+) ion per subunit.</text>
</comment>
<evidence type="ECO:0000313" key="10">
    <source>
        <dbReference type="EMBL" id="KXA65064.1"/>
    </source>
</evidence>
<dbReference type="GO" id="GO:0005506">
    <property type="term" value="F:iron ion binding"/>
    <property type="evidence" value="ECO:0007669"/>
    <property type="project" value="UniProtKB-UniRule"/>
</dbReference>
<dbReference type="EC" id="2.3.1.234" evidence="8"/>
<dbReference type="CDD" id="cd24133">
    <property type="entry name" value="ASKHA_NBD_TsaD_bac"/>
    <property type="match status" value="1"/>
</dbReference>
<reference evidence="10 11" key="1">
    <citation type="submission" date="2016-01" db="EMBL/GenBank/DDBJ databases">
        <authorList>
            <person name="Oliw E.H."/>
        </authorList>
    </citation>
    <scope>NUCLEOTIDE SEQUENCE [LARGE SCALE GENOMIC DNA]</scope>
    <source>
        <strain evidence="10 11">CMW7756B</strain>
    </source>
</reference>
<keyword evidence="1 8" id="KW-0963">Cytoplasm</keyword>
<gene>
    <name evidence="8" type="primary">tsaD</name>
    <name evidence="10" type="ORF">HMPREF3233_00578</name>
</gene>
<feature type="binding site" evidence="8">
    <location>
        <position position="276"/>
    </location>
    <ligand>
        <name>substrate</name>
    </ligand>
</feature>
<keyword evidence="4 8" id="KW-0479">Metal-binding</keyword>
<dbReference type="GO" id="GO:0005737">
    <property type="term" value="C:cytoplasm"/>
    <property type="evidence" value="ECO:0007669"/>
    <property type="project" value="UniProtKB-SubCell"/>
</dbReference>
<keyword evidence="5 8" id="KW-0408">Iron</keyword>
<dbReference type="NCBIfam" id="TIGR00329">
    <property type="entry name" value="gcp_kae1"/>
    <property type="match status" value="1"/>
</dbReference>
<evidence type="ECO:0000256" key="3">
    <source>
        <dbReference type="ARBA" id="ARBA00022694"/>
    </source>
</evidence>
<dbReference type="FunFam" id="3.30.420.40:FF:000040">
    <property type="entry name" value="tRNA N6-adenosine threonylcarbamoyltransferase"/>
    <property type="match status" value="1"/>
</dbReference>
<comment type="caution">
    <text evidence="10">The sequence shown here is derived from an EMBL/GenBank/DDBJ whole genome shotgun (WGS) entry which is preliminary data.</text>
</comment>
<comment type="function">
    <text evidence="8">Required for the formation of a threonylcarbamoyl group on adenosine at position 37 (t(6)A37) in tRNAs that read codons beginning with adenine. Is involved in the transfer of the threonylcarbamoyl moiety of threonylcarbamoyl-AMP (TC-AMP) to the N6 group of A37, together with TsaE and TsaB. TsaD likely plays a direct catalytic role in this reaction.</text>
</comment>
<dbReference type="GO" id="GO:0006508">
    <property type="term" value="P:proteolysis"/>
    <property type="evidence" value="ECO:0007669"/>
    <property type="project" value="UniProtKB-KW"/>
</dbReference>
<keyword evidence="2 8" id="KW-0808">Transferase</keyword>
<dbReference type="HAMAP" id="MF_01445">
    <property type="entry name" value="TsaD"/>
    <property type="match status" value="1"/>
</dbReference>
<sequence length="344" mass="36573">MSVYTLALESSCDETSAAVLKDGRTVLSNVISSQVPIHRKFGGVVPEIASRHHIEQVIPVIDKALADAHVTLDDIDHIGVTYGPGLVGALLVGVAAAKGLSFATGIPLVPVHHMEGHIFANFLANPTLEPPFLSLVVSGGHTMLVHVKGYEEFEILGQTRDDAAGEAFDKIARVMGFPYPGGPHIDALAKEGNPDAIEFPKALSESGNFEFSFSGLKSAVLNYLNSKSQKGEDIHKADVAASFQKAIVDVLVEKTKDAAHTLGETKITIAGGVSANQGLQVALEHMCNEEEFTYYKPGKILATDNAAMIGCRAYYMAQAGKFCDLHLNAKPSVPIGTVAWVEGN</sequence>
<comment type="catalytic activity">
    <reaction evidence="7 8">
        <text>L-threonylcarbamoyladenylate + adenosine(37) in tRNA = N(6)-L-threonylcarbamoyladenosine(37) in tRNA + AMP + H(+)</text>
        <dbReference type="Rhea" id="RHEA:37059"/>
        <dbReference type="Rhea" id="RHEA-COMP:10162"/>
        <dbReference type="Rhea" id="RHEA-COMP:10163"/>
        <dbReference type="ChEBI" id="CHEBI:15378"/>
        <dbReference type="ChEBI" id="CHEBI:73682"/>
        <dbReference type="ChEBI" id="CHEBI:74411"/>
        <dbReference type="ChEBI" id="CHEBI:74418"/>
        <dbReference type="ChEBI" id="CHEBI:456215"/>
        <dbReference type="EC" id="2.3.1.234"/>
    </reaction>
</comment>
<evidence type="ECO:0000256" key="8">
    <source>
        <dbReference type="HAMAP-Rule" id="MF_01445"/>
    </source>
</evidence>
<dbReference type="STRING" id="39777.B7L28_05075"/>
<dbReference type="InterPro" id="IPR017861">
    <property type="entry name" value="KAE1/TsaD"/>
</dbReference>
<proteinExistence type="inferred from homology"/>
<feature type="binding site" evidence="8">
    <location>
        <position position="186"/>
    </location>
    <ligand>
        <name>substrate</name>
    </ligand>
</feature>
<keyword evidence="10" id="KW-0645">Protease</keyword>
<evidence type="ECO:0000256" key="5">
    <source>
        <dbReference type="ARBA" id="ARBA00023004"/>
    </source>
</evidence>
<keyword evidence="6 8" id="KW-0012">Acyltransferase</keyword>
<dbReference type="SUPFAM" id="SSF53067">
    <property type="entry name" value="Actin-like ATPase domain"/>
    <property type="match status" value="2"/>
</dbReference>
<dbReference type="GO" id="GO:0002949">
    <property type="term" value="P:tRNA threonylcarbamoyladenosine modification"/>
    <property type="evidence" value="ECO:0007669"/>
    <property type="project" value="UniProtKB-UniRule"/>
</dbReference>
<evidence type="ECO:0000256" key="2">
    <source>
        <dbReference type="ARBA" id="ARBA00022679"/>
    </source>
</evidence>
<organism evidence="10">
    <name type="scientific">Veillonella atypica</name>
    <dbReference type="NCBI Taxonomy" id="39777"/>
    <lineage>
        <taxon>Bacteria</taxon>
        <taxon>Bacillati</taxon>
        <taxon>Bacillota</taxon>
        <taxon>Negativicutes</taxon>
        <taxon>Veillonellales</taxon>
        <taxon>Veillonellaceae</taxon>
        <taxon>Veillonella</taxon>
    </lineage>
</organism>
<dbReference type="EMBL" id="LRQT01000013">
    <property type="protein sequence ID" value="KXA65064.1"/>
    <property type="molecule type" value="Genomic_DNA"/>
</dbReference>
<dbReference type="NCBIfam" id="TIGR03723">
    <property type="entry name" value="T6A_TsaD_YgjD"/>
    <property type="match status" value="1"/>
</dbReference>
<keyword evidence="10" id="KW-0378">Hydrolase</keyword>
<feature type="binding site" evidence="8">
    <location>
        <position position="169"/>
    </location>
    <ligand>
        <name>substrate</name>
    </ligand>
</feature>
<evidence type="ECO:0000259" key="9">
    <source>
        <dbReference type="Pfam" id="PF00814"/>
    </source>
</evidence>
<dbReference type="PATRIC" id="fig|39777.7.peg.567"/>
<dbReference type="PANTHER" id="PTHR11735">
    <property type="entry name" value="TRNA N6-ADENOSINE THREONYLCARBAMOYLTRANSFERASE"/>
    <property type="match status" value="1"/>
</dbReference>
<dbReference type="RefSeq" id="WP_060807325.1">
    <property type="nucleotide sequence ID" value="NZ_KQ958060.1"/>
</dbReference>
<dbReference type="PRINTS" id="PR00789">
    <property type="entry name" value="OSIALOPTASE"/>
</dbReference>
<feature type="binding site" evidence="8">
    <location>
        <begin position="136"/>
        <end position="140"/>
    </location>
    <ligand>
        <name>substrate</name>
    </ligand>
</feature>
<feature type="binding site" evidence="8">
    <location>
        <position position="117"/>
    </location>
    <ligand>
        <name>Fe cation</name>
        <dbReference type="ChEBI" id="CHEBI:24875"/>
    </ligand>
</feature>
<dbReference type="InterPro" id="IPR043129">
    <property type="entry name" value="ATPase_NBD"/>
</dbReference>
<protein>
    <recommendedName>
        <fullName evidence="8">tRNA N6-adenosine threonylcarbamoyltransferase</fullName>
        <ecNumber evidence="8">2.3.1.234</ecNumber>
    </recommendedName>
    <alternativeName>
        <fullName evidence="8">N6-L-threonylcarbamoyladenine synthase</fullName>
        <shortName evidence="8">t(6)A synthase</shortName>
    </alternativeName>
    <alternativeName>
        <fullName evidence="8">t(6)A37 threonylcarbamoyladenosine biosynthesis protein TsaD</fullName>
    </alternativeName>
    <alternativeName>
        <fullName evidence="8">tRNA threonylcarbamoyladenosine biosynthesis protein TsaD</fullName>
    </alternativeName>
</protein>
<comment type="subcellular location">
    <subcellularLocation>
        <location evidence="8">Cytoplasm</location>
    </subcellularLocation>
</comment>
<evidence type="ECO:0000313" key="11">
    <source>
        <dbReference type="Proteomes" id="UP000070226"/>
    </source>
</evidence>
<feature type="domain" description="Gcp-like" evidence="9">
    <location>
        <begin position="25"/>
        <end position="310"/>
    </location>
</feature>
<name>A0A133S5U2_9FIRM</name>
<comment type="similarity">
    <text evidence="8">Belongs to the KAE1 / TsaD family.</text>
</comment>
<evidence type="ECO:0000256" key="4">
    <source>
        <dbReference type="ARBA" id="ARBA00022723"/>
    </source>
</evidence>
<evidence type="ECO:0000256" key="1">
    <source>
        <dbReference type="ARBA" id="ARBA00022490"/>
    </source>
</evidence>
<accession>A0A133S5U2</accession>
<dbReference type="PANTHER" id="PTHR11735:SF6">
    <property type="entry name" value="TRNA N6-ADENOSINE THREONYLCARBAMOYLTRANSFERASE, MITOCHONDRIAL"/>
    <property type="match status" value="1"/>
</dbReference>
<dbReference type="Pfam" id="PF00814">
    <property type="entry name" value="TsaD"/>
    <property type="match status" value="1"/>
</dbReference>
<evidence type="ECO:0000256" key="7">
    <source>
        <dbReference type="ARBA" id="ARBA00048117"/>
    </source>
</evidence>
<dbReference type="GO" id="GO:0008233">
    <property type="term" value="F:peptidase activity"/>
    <property type="evidence" value="ECO:0007669"/>
    <property type="project" value="UniProtKB-KW"/>
</dbReference>
<feature type="binding site" evidence="8">
    <location>
        <position position="113"/>
    </location>
    <ligand>
        <name>Fe cation</name>
        <dbReference type="ChEBI" id="CHEBI:24875"/>
    </ligand>
</feature>
<dbReference type="GO" id="GO:0061711">
    <property type="term" value="F:tRNA N(6)-L-threonylcarbamoyladenine synthase activity"/>
    <property type="evidence" value="ECO:0007669"/>
    <property type="project" value="UniProtKB-EC"/>
</dbReference>